<protein>
    <submittedName>
        <fullName evidence="6">DNA-binding GntR family transcriptional regulator</fullName>
    </submittedName>
</protein>
<dbReference type="Pfam" id="PF00392">
    <property type="entry name" value="GntR"/>
    <property type="match status" value="1"/>
</dbReference>
<dbReference type="PANTHER" id="PTHR43537:SF24">
    <property type="entry name" value="GLUCONATE OPERON TRANSCRIPTIONAL REPRESSOR"/>
    <property type="match status" value="1"/>
</dbReference>
<dbReference type="Gene3D" id="1.20.120.530">
    <property type="entry name" value="GntR ligand-binding domain-like"/>
    <property type="match status" value="1"/>
</dbReference>
<sequence length="482" mass="51758">METAGRGRPRIQDTADDIVAAVLATAGARVSTPDFSTRRVAELTGLSQTLVSRAGRRLRRAGGGAVQSSTVGSGAVQSSPDIGTGAGPARELVLLEMQVRFPQIILRFTPAPLVSSGGRGAVIATMQRTVADRRATALMASLHASEASRWRVRDAGEAPSAEVMPPASDRLCAVWDARDRDWEAFLDRTARLLDRCAPTVEAIPGDLLDLLARRAGRGLHGSSWQRSLRQSGSISDSDQDSLGLAADMERSPRNRWFSQVELSVTEQIAIALRREITNSGFRAGDRLSPRVLADRLGLSPGAVRSAMSRLVDDGLLDSSQGSFRVPAVTGADVVDLYAARLHLGMVLLRACAVQPRHRMLPVRLALGAVEAAATQGTRSDVGLADLQFQQELAEASGLSQSARGFHALTLRVRMFIAVLGLDYSPAVERIVSDDRRILTAVLAGDAEAAVRAWRLKLDNAVRHMSALAPESFDAELWSRLSR</sequence>
<keyword evidence="2 6" id="KW-0238">DNA-binding</keyword>
<dbReference type="Proteomes" id="UP000560069">
    <property type="component" value="Unassembled WGS sequence"/>
</dbReference>
<organism evidence="6 7">
    <name type="scientific">Nesterenkonia sandarakina</name>
    <dbReference type="NCBI Taxonomy" id="272918"/>
    <lineage>
        <taxon>Bacteria</taxon>
        <taxon>Bacillati</taxon>
        <taxon>Actinomycetota</taxon>
        <taxon>Actinomycetes</taxon>
        <taxon>Micrococcales</taxon>
        <taxon>Micrococcaceae</taxon>
        <taxon>Nesterenkonia</taxon>
    </lineage>
</organism>
<feature type="region of interest" description="Disordered" evidence="4">
    <location>
        <begin position="61"/>
        <end position="83"/>
    </location>
</feature>
<feature type="compositionally biased region" description="Polar residues" evidence="4">
    <location>
        <begin position="66"/>
        <end position="81"/>
    </location>
</feature>
<dbReference type="SMART" id="SM00895">
    <property type="entry name" value="FCD"/>
    <property type="match status" value="1"/>
</dbReference>
<dbReference type="InterPro" id="IPR011711">
    <property type="entry name" value="GntR_C"/>
</dbReference>
<dbReference type="InterPro" id="IPR000524">
    <property type="entry name" value="Tscrpt_reg_HTH_GntR"/>
</dbReference>
<evidence type="ECO:0000313" key="6">
    <source>
        <dbReference type="EMBL" id="NYJ16725.1"/>
    </source>
</evidence>
<proteinExistence type="predicted"/>
<evidence type="ECO:0000256" key="1">
    <source>
        <dbReference type="ARBA" id="ARBA00023015"/>
    </source>
</evidence>
<feature type="domain" description="HTH gntR-type" evidence="5">
    <location>
        <begin position="262"/>
        <end position="336"/>
    </location>
</feature>
<evidence type="ECO:0000256" key="4">
    <source>
        <dbReference type="SAM" id="MobiDB-lite"/>
    </source>
</evidence>
<keyword evidence="1" id="KW-0805">Transcription regulation</keyword>
<dbReference type="InterPro" id="IPR036390">
    <property type="entry name" value="WH_DNA-bd_sf"/>
</dbReference>
<dbReference type="RefSeq" id="WP_179441602.1">
    <property type="nucleotide sequence ID" value="NZ_BAAALK010000002.1"/>
</dbReference>
<dbReference type="PANTHER" id="PTHR43537">
    <property type="entry name" value="TRANSCRIPTIONAL REGULATOR, GNTR FAMILY"/>
    <property type="match status" value="1"/>
</dbReference>
<evidence type="ECO:0000256" key="2">
    <source>
        <dbReference type="ARBA" id="ARBA00023125"/>
    </source>
</evidence>
<evidence type="ECO:0000259" key="5">
    <source>
        <dbReference type="PROSITE" id="PS50949"/>
    </source>
</evidence>
<accession>A0A7Z0E7X5</accession>
<comment type="caution">
    <text evidence="6">The sequence shown here is derived from an EMBL/GenBank/DDBJ whole genome shotgun (WGS) entry which is preliminary data.</text>
</comment>
<evidence type="ECO:0000313" key="7">
    <source>
        <dbReference type="Proteomes" id="UP000560069"/>
    </source>
</evidence>
<dbReference type="PROSITE" id="PS50949">
    <property type="entry name" value="HTH_GNTR"/>
    <property type="match status" value="1"/>
</dbReference>
<dbReference type="GO" id="GO:0003677">
    <property type="term" value="F:DNA binding"/>
    <property type="evidence" value="ECO:0007669"/>
    <property type="project" value="UniProtKB-KW"/>
</dbReference>
<dbReference type="InterPro" id="IPR008920">
    <property type="entry name" value="TF_FadR/GntR_C"/>
</dbReference>
<keyword evidence="7" id="KW-1185">Reference proteome</keyword>
<gene>
    <name evidence="6" type="ORF">HNR11_001259</name>
</gene>
<dbReference type="SUPFAM" id="SSF48008">
    <property type="entry name" value="GntR ligand-binding domain-like"/>
    <property type="match status" value="1"/>
</dbReference>
<dbReference type="Pfam" id="PF07729">
    <property type="entry name" value="FCD"/>
    <property type="match status" value="1"/>
</dbReference>
<reference evidence="6 7" key="1">
    <citation type="submission" date="2020-07" db="EMBL/GenBank/DDBJ databases">
        <title>Sequencing the genomes of 1000 actinobacteria strains.</title>
        <authorList>
            <person name="Klenk H.-P."/>
        </authorList>
    </citation>
    <scope>NUCLEOTIDE SEQUENCE [LARGE SCALE GENOMIC DNA]</scope>
    <source>
        <strain evidence="6 7">DSM 15664</strain>
    </source>
</reference>
<dbReference type="GO" id="GO:0003700">
    <property type="term" value="F:DNA-binding transcription factor activity"/>
    <property type="evidence" value="ECO:0007669"/>
    <property type="project" value="InterPro"/>
</dbReference>
<keyword evidence="3" id="KW-0804">Transcription</keyword>
<dbReference type="EMBL" id="JACCFQ010000001">
    <property type="protein sequence ID" value="NYJ16725.1"/>
    <property type="molecule type" value="Genomic_DNA"/>
</dbReference>
<dbReference type="SMART" id="SM00345">
    <property type="entry name" value="HTH_GNTR"/>
    <property type="match status" value="1"/>
</dbReference>
<evidence type="ECO:0000256" key="3">
    <source>
        <dbReference type="ARBA" id="ARBA00023163"/>
    </source>
</evidence>
<dbReference type="AlphaFoldDB" id="A0A7Z0E7X5"/>
<dbReference type="Gene3D" id="1.10.10.10">
    <property type="entry name" value="Winged helix-like DNA-binding domain superfamily/Winged helix DNA-binding domain"/>
    <property type="match status" value="1"/>
</dbReference>
<dbReference type="InterPro" id="IPR036388">
    <property type="entry name" value="WH-like_DNA-bd_sf"/>
</dbReference>
<name>A0A7Z0E7X5_9MICC</name>
<dbReference type="SUPFAM" id="SSF46785">
    <property type="entry name" value="Winged helix' DNA-binding domain"/>
    <property type="match status" value="1"/>
</dbReference>